<reference evidence="3 4" key="1">
    <citation type="submission" date="2016-02" db="EMBL/GenBank/DDBJ databases">
        <title>Genome analysis of coral dinoflagellate symbionts highlights evolutionary adaptations to a symbiotic lifestyle.</title>
        <authorList>
            <person name="Aranda M."/>
            <person name="Li Y."/>
            <person name="Liew Y.J."/>
            <person name="Baumgarten S."/>
            <person name="Simakov O."/>
            <person name="Wilson M."/>
            <person name="Piel J."/>
            <person name="Ashoor H."/>
            <person name="Bougouffa S."/>
            <person name="Bajic V.B."/>
            <person name="Ryu T."/>
            <person name="Ravasi T."/>
            <person name="Bayer T."/>
            <person name="Micklem G."/>
            <person name="Kim H."/>
            <person name="Bhak J."/>
            <person name="Lajeunesse T.C."/>
            <person name="Voolstra C.R."/>
        </authorList>
    </citation>
    <scope>NUCLEOTIDE SEQUENCE [LARGE SCALE GENOMIC DNA]</scope>
    <source>
        <strain evidence="3 4">CCMP2467</strain>
    </source>
</reference>
<evidence type="ECO:0000313" key="3">
    <source>
        <dbReference type="EMBL" id="OLQ14283.1"/>
    </source>
</evidence>
<proteinExistence type="predicted"/>
<evidence type="ECO:0000313" key="4">
    <source>
        <dbReference type="Proteomes" id="UP000186817"/>
    </source>
</evidence>
<protein>
    <submittedName>
        <fullName evidence="3">Uncharacterized protein</fullName>
    </submittedName>
</protein>
<feature type="transmembrane region" description="Helical" evidence="2">
    <location>
        <begin position="504"/>
        <end position="530"/>
    </location>
</feature>
<keyword evidence="4" id="KW-1185">Reference proteome</keyword>
<accession>A0A1Q9F3L9</accession>
<name>A0A1Q9F3L9_SYMMI</name>
<keyword evidence="2" id="KW-0812">Transmembrane</keyword>
<sequence>MVAGTEISVKELKARIDHLYQVKERATADDEVLRKQGSAKEALPALIAAERQRTDAALAKLEEALRQEDVAERPQPHVRSSEYEGLEQHSSVALDVTKVLANDVQRLGQEVAEAAAARRSVEEGSFIGFTSSSKRVTVTCAQLCNLLRQSGMLDIFMDGFRSFVGLREQLAQTLKRLDQAKESQHKQDASMAAGLEELRCTLSRSVTSEAAARELHFGQLQKANKGIQRAATKVAEDLRVALRDETRDREELRGRLEQHMVDVREALGDDVRSRKERDQQVYQAFEELRRELTSEASERRGAAEGLIGRRDVCDGAMLAFRLPLKASSFVAGCGDGCAVNSKLTDRLQHIEATIAEEAASREELGHRLGRDLVQSQARLQEEKVLREESLAKLEQAVSVQAEGRHTLDGAFATHDLESAMQDRDTWKAGKFQSILAEQQMEREERSRLLRDVNVSLAKLQRMQAEEEDTRNQEHERLGGALESLQEASFEGITIMVAVISSITIIAVAIIVISIIVIIVIAIVMFVIFMLGDAAAEPGGRGSPAIFARG</sequence>
<evidence type="ECO:0000256" key="1">
    <source>
        <dbReference type="SAM" id="Coils"/>
    </source>
</evidence>
<organism evidence="3 4">
    <name type="scientific">Symbiodinium microadriaticum</name>
    <name type="common">Dinoflagellate</name>
    <name type="synonym">Zooxanthella microadriatica</name>
    <dbReference type="NCBI Taxonomy" id="2951"/>
    <lineage>
        <taxon>Eukaryota</taxon>
        <taxon>Sar</taxon>
        <taxon>Alveolata</taxon>
        <taxon>Dinophyceae</taxon>
        <taxon>Suessiales</taxon>
        <taxon>Symbiodiniaceae</taxon>
        <taxon>Symbiodinium</taxon>
    </lineage>
</organism>
<evidence type="ECO:0000256" key="2">
    <source>
        <dbReference type="SAM" id="Phobius"/>
    </source>
</evidence>
<dbReference type="Proteomes" id="UP000186817">
    <property type="component" value="Unassembled WGS sequence"/>
</dbReference>
<feature type="coiled-coil region" evidence="1">
    <location>
        <begin position="9"/>
        <end position="67"/>
    </location>
</feature>
<comment type="caution">
    <text evidence="3">The sequence shown here is derived from an EMBL/GenBank/DDBJ whole genome shotgun (WGS) entry which is preliminary data.</text>
</comment>
<feature type="coiled-coil region" evidence="1">
    <location>
        <begin position="235"/>
        <end position="262"/>
    </location>
</feature>
<keyword evidence="1" id="KW-0175">Coiled coil</keyword>
<gene>
    <name evidence="3" type="ORF">AK812_SmicGene1579</name>
</gene>
<dbReference type="EMBL" id="LSRX01000017">
    <property type="protein sequence ID" value="OLQ14283.1"/>
    <property type="molecule type" value="Genomic_DNA"/>
</dbReference>
<keyword evidence="2" id="KW-0472">Membrane</keyword>
<dbReference type="OrthoDB" id="10583194at2759"/>
<keyword evidence="2" id="KW-1133">Transmembrane helix</keyword>
<dbReference type="AlphaFoldDB" id="A0A1Q9F3L9"/>